<dbReference type="EMBL" id="JASPKY010000140">
    <property type="protein sequence ID" value="KAK9730899.1"/>
    <property type="molecule type" value="Genomic_DNA"/>
</dbReference>
<protein>
    <submittedName>
        <fullName evidence="1">Uncharacterized protein</fullName>
    </submittedName>
</protein>
<dbReference type="CDD" id="cd09272">
    <property type="entry name" value="RNase_HI_RT_Ty1"/>
    <property type="match status" value="1"/>
</dbReference>
<dbReference type="PANTHER" id="PTHR11439:SF483">
    <property type="entry name" value="PEPTIDE SYNTHASE GLIP-LIKE, PUTATIVE (AFU_ORTHOLOGUE AFUA_3G12920)-RELATED"/>
    <property type="match status" value="1"/>
</dbReference>
<reference evidence="1 2" key="1">
    <citation type="journal article" date="2024" name="BMC Genomics">
        <title>De novo assembly and annotation of Popillia japonica's genome with initial clues to its potential as an invasive pest.</title>
        <authorList>
            <person name="Cucini C."/>
            <person name="Boschi S."/>
            <person name="Funari R."/>
            <person name="Cardaioli E."/>
            <person name="Iannotti N."/>
            <person name="Marturano G."/>
            <person name="Paoli F."/>
            <person name="Bruttini M."/>
            <person name="Carapelli A."/>
            <person name="Frati F."/>
            <person name="Nardi F."/>
        </authorList>
    </citation>
    <scope>NUCLEOTIDE SEQUENCE [LARGE SCALE GENOMIC DNA]</scope>
    <source>
        <strain evidence="1">DMR45628</strain>
    </source>
</reference>
<evidence type="ECO:0000313" key="1">
    <source>
        <dbReference type="EMBL" id="KAK9730899.1"/>
    </source>
</evidence>
<accession>A0AAW1LAG5</accession>
<proteinExistence type="predicted"/>
<dbReference type="Proteomes" id="UP001458880">
    <property type="component" value="Unassembled WGS sequence"/>
</dbReference>
<name>A0AAW1LAG5_POPJA</name>
<organism evidence="1 2">
    <name type="scientific">Popillia japonica</name>
    <name type="common">Japanese beetle</name>
    <dbReference type="NCBI Taxonomy" id="7064"/>
    <lineage>
        <taxon>Eukaryota</taxon>
        <taxon>Metazoa</taxon>
        <taxon>Ecdysozoa</taxon>
        <taxon>Arthropoda</taxon>
        <taxon>Hexapoda</taxon>
        <taxon>Insecta</taxon>
        <taxon>Pterygota</taxon>
        <taxon>Neoptera</taxon>
        <taxon>Endopterygota</taxon>
        <taxon>Coleoptera</taxon>
        <taxon>Polyphaga</taxon>
        <taxon>Scarabaeiformia</taxon>
        <taxon>Scarabaeidae</taxon>
        <taxon>Rutelinae</taxon>
        <taxon>Popillia</taxon>
    </lineage>
</organism>
<dbReference type="AlphaFoldDB" id="A0AAW1LAG5"/>
<sequence>MKQSLTKFLKYVNDENASGDVSQLKVRLEKIEEIWDKFEVVQMEIENLDSSEVDSHAEYRDVTFNEKKEDNLCFNNKTADFNFFEEEQEEDVGINEYFEEQEEVNEEDGATPNEETVLGRRLRDRGKLKKPSKFEEFEVNIVGCEPNCYQEAVTGRNSEIGNVQFKKNLMPTRRTRLGPSYQEVKISSLIPNGFSRSILQIRTQSSRYGKLWNNVEKELVLKGYSDSGYAGDLDSRRSMSGFVCLLAGGPVTWGAQRQKTVSTTEAEYVCKRSRLVAKTIN</sequence>
<gene>
    <name evidence="1" type="ORF">QE152_g14095</name>
</gene>
<evidence type="ECO:0000313" key="2">
    <source>
        <dbReference type="Proteomes" id="UP001458880"/>
    </source>
</evidence>
<comment type="caution">
    <text evidence="1">The sequence shown here is derived from an EMBL/GenBank/DDBJ whole genome shotgun (WGS) entry which is preliminary data.</text>
</comment>
<keyword evidence="2" id="KW-1185">Reference proteome</keyword>
<dbReference type="PANTHER" id="PTHR11439">
    <property type="entry name" value="GAG-POL-RELATED RETROTRANSPOSON"/>
    <property type="match status" value="1"/>
</dbReference>